<evidence type="ECO:0000259" key="5">
    <source>
        <dbReference type="SMART" id="SM00645"/>
    </source>
</evidence>
<feature type="domain" description="Peptidase C1A papain C-terminal" evidence="5">
    <location>
        <begin position="193"/>
        <end position="434"/>
    </location>
</feature>
<dbReference type="InterPro" id="IPR013128">
    <property type="entry name" value="Peptidase_C1A"/>
</dbReference>
<dbReference type="PROSITE" id="PS00139">
    <property type="entry name" value="THIOL_PROTEASE_CYS"/>
    <property type="match status" value="1"/>
</dbReference>
<keyword evidence="4" id="KW-0732">Signal</keyword>
<proteinExistence type="inferred from homology"/>
<sequence length="528" mass="54915">MARKSLSNNCAGPAHALLASILVLTVATIVGVSAAPGGPLATLPSGGRDSRLLASVAQANGASIKADILALKASANSETNAAAAKPAAAAWGDFKSRWARNYSRPSDDAVRLELFNATLQFIQQYNSNSSRGQYDAFMRLGPLADATPEEYQRLRGVNLVNNTATSSVNRTAVLAAPPAQGASTSGSSSGALPPSTVNWVAAGKVTGIKNQYQCGDCWAFAATAVVETMLAIQAGTNATISLSEQQVMDCTPYTLKGNGSVNSDGCDGTYDLYSGLVFPYAREGLMTDGAYPYTAAQGTCRDPVSTLVNLTAAGTVLPYNETAMIQALQNGPIIVSVAASSQAFQNYGGGIFNDFAACGTCWNSRIRTYVAGSCQVDHAVALVGYDLNERYWILRNSWGPDWGIGGYMLISMGTGGGAYPDGMCQILAMPAVAASAPVQVSTRSSIPSFYDAIFPSQRIMNSIFYNSSALQFTQLPPPPVPQPPSPPPAPRPPPAPPAPGAANSAHAALWRTAASAVLGWLLLALLLA</sequence>
<gene>
    <name evidence="7" type="ORF">HYH02_010694</name>
</gene>
<dbReference type="SUPFAM" id="SSF54001">
    <property type="entry name" value="Cysteine proteinases"/>
    <property type="match status" value="1"/>
</dbReference>
<keyword evidence="2" id="KW-1015">Disulfide bond</keyword>
<reference evidence="7" key="1">
    <citation type="journal article" date="2020" name="bioRxiv">
        <title>Comparative genomics of Chlamydomonas.</title>
        <authorList>
            <person name="Craig R.J."/>
            <person name="Hasan A.R."/>
            <person name="Ness R.W."/>
            <person name="Keightley P.D."/>
        </authorList>
    </citation>
    <scope>NUCLEOTIDE SEQUENCE</scope>
    <source>
        <strain evidence="7">CCAP 11/173</strain>
    </source>
</reference>
<dbReference type="Pfam" id="PF08246">
    <property type="entry name" value="Inhibitor_I29"/>
    <property type="match status" value="1"/>
</dbReference>
<evidence type="ECO:0000259" key="6">
    <source>
        <dbReference type="SMART" id="SM00848"/>
    </source>
</evidence>
<keyword evidence="8" id="KW-1185">Reference proteome</keyword>
<comment type="similarity">
    <text evidence="1">Belongs to the peptidase C1 family.</text>
</comment>
<dbReference type="PRINTS" id="PR00705">
    <property type="entry name" value="PAPAIN"/>
</dbReference>
<dbReference type="PROSITE" id="PS00639">
    <property type="entry name" value="THIOL_PROTEASE_HIS"/>
    <property type="match status" value="1"/>
</dbReference>
<dbReference type="InterPro" id="IPR000169">
    <property type="entry name" value="Pept_cys_AS"/>
</dbReference>
<dbReference type="InterPro" id="IPR025660">
    <property type="entry name" value="Pept_his_AS"/>
</dbReference>
<dbReference type="PROSITE" id="PS00640">
    <property type="entry name" value="THIOL_PROTEASE_ASN"/>
    <property type="match status" value="1"/>
</dbReference>
<dbReference type="InterPro" id="IPR013201">
    <property type="entry name" value="Prot_inhib_I29"/>
</dbReference>
<evidence type="ECO:0000313" key="7">
    <source>
        <dbReference type="EMBL" id="KAG2438899.1"/>
    </source>
</evidence>
<dbReference type="Gene3D" id="3.90.70.10">
    <property type="entry name" value="Cysteine proteinases"/>
    <property type="match status" value="1"/>
</dbReference>
<dbReference type="InterPro" id="IPR039417">
    <property type="entry name" value="Peptidase_C1A_papain-like"/>
</dbReference>
<comment type="caution">
    <text evidence="7">The sequence shown here is derived from an EMBL/GenBank/DDBJ whole genome shotgun (WGS) entry which is preliminary data.</text>
</comment>
<dbReference type="Proteomes" id="UP000613740">
    <property type="component" value="Unassembled WGS sequence"/>
</dbReference>
<feature type="signal peptide" evidence="4">
    <location>
        <begin position="1"/>
        <end position="34"/>
    </location>
</feature>
<evidence type="ECO:0000256" key="2">
    <source>
        <dbReference type="ARBA" id="ARBA00023157"/>
    </source>
</evidence>
<dbReference type="CDD" id="cd02248">
    <property type="entry name" value="Peptidase_C1A"/>
    <property type="match status" value="1"/>
</dbReference>
<evidence type="ECO:0000256" key="3">
    <source>
        <dbReference type="SAM" id="MobiDB-lite"/>
    </source>
</evidence>
<dbReference type="PANTHER" id="PTHR12411">
    <property type="entry name" value="CYSTEINE PROTEASE FAMILY C1-RELATED"/>
    <property type="match status" value="1"/>
</dbReference>
<dbReference type="EMBL" id="JAEHOD010000042">
    <property type="protein sequence ID" value="KAG2438899.1"/>
    <property type="molecule type" value="Genomic_DNA"/>
</dbReference>
<evidence type="ECO:0000256" key="4">
    <source>
        <dbReference type="SAM" id="SignalP"/>
    </source>
</evidence>
<feature type="domain" description="Cathepsin propeptide inhibitor" evidence="6">
    <location>
        <begin position="91"/>
        <end position="151"/>
    </location>
</feature>
<dbReference type="OrthoDB" id="542022at2759"/>
<accession>A0A835W6F3</accession>
<dbReference type="GO" id="GO:0008234">
    <property type="term" value="F:cysteine-type peptidase activity"/>
    <property type="evidence" value="ECO:0007669"/>
    <property type="project" value="InterPro"/>
</dbReference>
<feature type="chain" id="PRO_5032314784" evidence="4">
    <location>
        <begin position="35"/>
        <end position="528"/>
    </location>
</feature>
<dbReference type="InterPro" id="IPR000668">
    <property type="entry name" value="Peptidase_C1A_C"/>
</dbReference>
<feature type="region of interest" description="Disordered" evidence="3">
    <location>
        <begin position="475"/>
        <end position="502"/>
    </location>
</feature>
<feature type="compositionally biased region" description="Pro residues" evidence="3">
    <location>
        <begin position="475"/>
        <end position="499"/>
    </location>
</feature>
<name>A0A835W6F3_9CHLO</name>
<protein>
    <submittedName>
        <fullName evidence="7">Uncharacterized protein</fullName>
    </submittedName>
</protein>
<dbReference type="GO" id="GO:0006508">
    <property type="term" value="P:proteolysis"/>
    <property type="evidence" value="ECO:0007669"/>
    <property type="project" value="InterPro"/>
</dbReference>
<organism evidence="7 8">
    <name type="scientific">Chlamydomonas schloesseri</name>
    <dbReference type="NCBI Taxonomy" id="2026947"/>
    <lineage>
        <taxon>Eukaryota</taxon>
        <taxon>Viridiplantae</taxon>
        <taxon>Chlorophyta</taxon>
        <taxon>core chlorophytes</taxon>
        <taxon>Chlorophyceae</taxon>
        <taxon>CS clade</taxon>
        <taxon>Chlamydomonadales</taxon>
        <taxon>Chlamydomonadaceae</taxon>
        <taxon>Chlamydomonas</taxon>
    </lineage>
</organism>
<evidence type="ECO:0000256" key="1">
    <source>
        <dbReference type="ARBA" id="ARBA00008455"/>
    </source>
</evidence>
<dbReference type="AlphaFoldDB" id="A0A835W6F3"/>
<dbReference type="InterPro" id="IPR025661">
    <property type="entry name" value="Pept_asp_AS"/>
</dbReference>
<dbReference type="SMART" id="SM00848">
    <property type="entry name" value="Inhibitor_I29"/>
    <property type="match status" value="1"/>
</dbReference>
<dbReference type="InterPro" id="IPR038765">
    <property type="entry name" value="Papain-like_cys_pep_sf"/>
</dbReference>
<dbReference type="SMART" id="SM00645">
    <property type="entry name" value="Pept_C1"/>
    <property type="match status" value="1"/>
</dbReference>
<dbReference type="Pfam" id="PF00112">
    <property type="entry name" value="Peptidase_C1"/>
    <property type="match status" value="1"/>
</dbReference>
<evidence type="ECO:0000313" key="8">
    <source>
        <dbReference type="Proteomes" id="UP000613740"/>
    </source>
</evidence>